<feature type="binding site" evidence="7">
    <location>
        <position position="176"/>
    </location>
    <ligand>
        <name>S-adenosyl-L-methionine</name>
        <dbReference type="ChEBI" id="CHEBI:59789"/>
    </ligand>
</feature>
<feature type="binding site" evidence="7">
    <location>
        <position position="12"/>
    </location>
    <ligand>
        <name>S-adenosyl-L-methionine</name>
        <dbReference type="ChEBI" id="CHEBI:59789"/>
    </ligand>
</feature>
<evidence type="ECO:0000313" key="8">
    <source>
        <dbReference type="EMBL" id="AWY43758.1"/>
    </source>
</evidence>
<dbReference type="GO" id="GO:0006298">
    <property type="term" value="P:mismatch repair"/>
    <property type="evidence" value="ECO:0007669"/>
    <property type="project" value="TreeGrafter"/>
</dbReference>
<comment type="catalytic activity">
    <reaction evidence="6">
        <text>a 2'-deoxyadenosine in DNA + S-adenosyl-L-methionine = an N(6)-methyl-2'-deoxyadenosine in DNA + S-adenosyl-L-homocysteine + H(+)</text>
        <dbReference type="Rhea" id="RHEA:15197"/>
        <dbReference type="Rhea" id="RHEA-COMP:12418"/>
        <dbReference type="Rhea" id="RHEA-COMP:12419"/>
        <dbReference type="ChEBI" id="CHEBI:15378"/>
        <dbReference type="ChEBI" id="CHEBI:57856"/>
        <dbReference type="ChEBI" id="CHEBI:59789"/>
        <dbReference type="ChEBI" id="CHEBI:90615"/>
        <dbReference type="ChEBI" id="CHEBI:90616"/>
        <dbReference type="EC" id="2.1.1.72"/>
    </reaction>
</comment>
<dbReference type="Pfam" id="PF02086">
    <property type="entry name" value="MethyltransfD12"/>
    <property type="match status" value="1"/>
</dbReference>
<dbReference type="GO" id="GO:0043565">
    <property type="term" value="F:sequence-specific DNA binding"/>
    <property type="evidence" value="ECO:0007669"/>
    <property type="project" value="TreeGrafter"/>
</dbReference>
<dbReference type="OrthoDB" id="9805629at2"/>
<sequence length="253" mass="29674">MSQPIFPWMGGKRRMAKHILPEFPEHECYVEPFCGGAALFFMKEQSHVEVINDYDGEVVNLYRVVAHHLEELVRQFRWSLVSRKMFEWTNMQIPETLTDIQRAARFFYLQQQCFGAKPTGRTFGTATTSPPRLNLLRIEEKLSEAHLRLARTTIEHLDWKECIRRYDRPHTLFYLDPPYWETAGYAPGGFNFEQYQVMAELAASIKGRMVISINDHPQIREVFTGLRLKEVPFRHMVGGQGGKQANELIYFNW</sequence>
<dbReference type="GO" id="GO:0009307">
    <property type="term" value="P:DNA restriction-modification system"/>
    <property type="evidence" value="ECO:0007669"/>
    <property type="project" value="InterPro"/>
</dbReference>
<keyword evidence="5" id="KW-0949">S-adenosyl-L-methionine</keyword>
<evidence type="ECO:0000313" key="9">
    <source>
        <dbReference type="Proteomes" id="UP000250299"/>
    </source>
</evidence>
<reference evidence="8 9" key="1">
    <citation type="submission" date="2018-05" db="EMBL/GenBank/DDBJ databases">
        <title>Whole genome sequence of Pseudomonas putida JBC17.</title>
        <authorList>
            <person name="Lee Y.H."/>
            <person name="David K."/>
        </authorList>
    </citation>
    <scope>NUCLEOTIDE SEQUENCE [LARGE SCALE GENOMIC DNA]</scope>
    <source>
        <strain evidence="8 9">JBC17</strain>
    </source>
</reference>
<evidence type="ECO:0000256" key="7">
    <source>
        <dbReference type="PIRSR" id="PIRSR000398-1"/>
    </source>
</evidence>
<dbReference type="EC" id="2.1.1.72" evidence="2"/>
<evidence type="ECO:0000256" key="5">
    <source>
        <dbReference type="ARBA" id="ARBA00022691"/>
    </source>
</evidence>
<dbReference type="Proteomes" id="UP000250299">
    <property type="component" value="Chromosome"/>
</dbReference>
<feature type="binding site" evidence="7">
    <location>
        <position position="53"/>
    </location>
    <ligand>
        <name>S-adenosyl-L-methionine</name>
        <dbReference type="ChEBI" id="CHEBI:59789"/>
    </ligand>
</feature>
<dbReference type="REBASE" id="256702">
    <property type="entry name" value="M.PpuJBC17ORF29095P"/>
</dbReference>
<dbReference type="RefSeq" id="WP_110967284.1">
    <property type="nucleotide sequence ID" value="NZ_CP029693.1"/>
</dbReference>
<keyword evidence="4" id="KW-0808">Transferase</keyword>
<dbReference type="REBASE" id="256696">
    <property type="entry name" value="M.PpuJBC17ORFCP"/>
</dbReference>
<keyword evidence="3 8" id="KW-0489">Methyltransferase</keyword>
<organism evidence="8 9">
    <name type="scientific">Pseudomonas putida</name>
    <name type="common">Arthrobacter siderocapsulatus</name>
    <dbReference type="NCBI Taxonomy" id="303"/>
    <lineage>
        <taxon>Bacteria</taxon>
        <taxon>Pseudomonadati</taxon>
        <taxon>Pseudomonadota</taxon>
        <taxon>Gammaproteobacteria</taxon>
        <taxon>Pseudomonadales</taxon>
        <taxon>Pseudomonadaceae</taxon>
        <taxon>Pseudomonas</taxon>
    </lineage>
</organism>
<dbReference type="GO" id="GO:0009007">
    <property type="term" value="F:site-specific DNA-methyltransferase (adenine-specific) activity"/>
    <property type="evidence" value="ECO:0007669"/>
    <property type="project" value="UniProtKB-EC"/>
</dbReference>
<dbReference type="PRINTS" id="PR00505">
    <property type="entry name" value="D12N6MTFRASE"/>
</dbReference>
<proteinExistence type="inferred from homology"/>
<dbReference type="InterPro" id="IPR012263">
    <property type="entry name" value="M_m6A_EcoRV"/>
</dbReference>
<dbReference type="PIRSF" id="PIRSF000398">
    <property type="entry name" value="M_m6A_EcoRV"/>
    <property type="match status" value="1"/>
</dbReference>
<feature type="binding site" evidence="7">
    <location>
        <position position="8"/>
    </location>
    <ligand>
        <name>S-adenosyl-L-methionine</name>
        <dbReference type="ChEBI" id="CHEBI:59789"/>
    </ligand>
</feature>
<accession>A0A2Z4RTY8</accession>
<dbReference type="EMBL" id="CP029693">
    <property type="protein sequence ID" value="AWY43758.1"/>
    <property type="molecule type" value="Genomic_DNA"/>
</dbReference>
<dbReference type="AlphaFoldDB" id="A0A2Z4RTY8"/>
<dbReference type="PANTHER" id="PTHR30481">
    <property type="entry name" value="DNA ADENINE METHYLASE"/>
    <property type="match status" value="1"/>
</dbReference>
<evidence type="ECO:0000256" key="4">
    <source>
        <dbReference type="ARBA" id="ARBA00022679"/>
    </source>
</evidence>
<evidence type="ECO:0000256" key="3">
    <source>
        <dbReference type="ARBA" id="ARBA00022603"/>
    </source>
</evidence>
<dbReference type="SUPFAM" id="SSF53335">
    <property type="entry name" value="S-adenosyl-L-methionine-dependent methyltransferases"/>
    <property type="match status" value="1"/>
</dbReference>
<dbReference type="PANTHER" id="PTHR30481:SF4">
    <property type="entry name" value="SITE-SPECIFIC DNA-METHYLTRANSFERASE (ADENINE-SPECIFIC)"/>
    <property type="match status" value="1"/>
</dbReference>
<protein>
    <recommendedName>
        <fullName evidence="2">site-specific DNA-methyltransferase (adenine-specific)</fullName>
        <ecNumber evidence="2">2.1.1.72</ecNumber>
    </recommendedName>
</protein>
<name>A0A2Z4RTY8_PSEPU</name>
<dbReference type="InterPro" id="IPR023095">
    <property type="entry name" value="Ade_MeTrfase_dom_2"/>
</dbReference>
<gene>
    <name evidence="8" type="ORF">DKY63_29095</name>
</gene>
<dbReference type="InterPro" id="IPR029063">
    <property type="entry name" value="SAM-dependent_MTases_sf"/>
</dbReference>
<dbReference type="GO" id="GO:1904047">
    <property type="term" value="F:S-adenosyl-L-methionine binding"/>
    <property type="evidence" value="ECO:0007669"/>
    <property type="project" value="TreeGrafter"/>
</dbReference>
<dbReference type="Gene3D" id="3.40.50.150">
    <property type="entry name" value="Vaccinia Virus protein VP39"/>
    <property type="match status" value="1"/>
</dbReference>
<dbReference type="Gene3D" id="1.10.1020.10">
    <property type="entry name" value="Adenine-specific Methyltransferase, Domain 2"/>
    <property type="match status" value="1"/>
</dbReference>
<dbReference type="InterPro" id="IPR012327">
    <property type="entry name" value="MeTrfase_D12"/>
</dbReference>
<evidence type="ECO:0000256" key="1">
    <source>
        <dbReference type="ARBA" id="ARBA00006594"/>
    </source>
</evidence>
<evidence type="ECO:0000256" key="2">
    <source>
        <dbReference type="ARBA" id="ARBA00011900"/>
    </source>
</evidence>
<evidence type="ECO:0000256" key="6">
    <source>
        <dbReference type="ARBA" id="ARBA00047942"/>
    </source>
</evidence>
<comment type="similarity">
    <text evidence="1">Belongs to the N(4)/N(6)-methyltransferase family.</text>
</comment>
<dbReference type="GO" id="GO:0032259">
    <property type="term" value="P:methylation"/>
    <property type="evidence" value="ECO:0007669"/>
    <property type="project" value="UniProtKB-KW"/>
</dbReference>